<sequence length="84" mass="10311">QILSKERELHVVHWNSLSPRPRCKFWLCEADWNRALQLQFPSLLPRAVFDRLSSRLLYSGNRWMRNWCRLEQLGFWSSQAKRYF</sequence>
<name>A0A915CDF1_PARUN</name>
<dbReference type="Proteomes" id="UP000887569">
    <property type="component" value="Unplaced"/>
</dbReference>
<evidence type="ECO:0000313" key="2">
    <source>
        <dbReference type="WBParaSite" id="PgR133_g006_t05"/>
    </source>
</evidence>
<protein>
    <submittedName>
        <fullName evidence="2">EF-hand domain-containing protein</fullName>
    </submittedName>
</protein>
<reference evidence="2" key="1">
    <citation type="submission" date="2022-11" db="UniProtKB">
        <authorList>
            <consortium name="WormBaseParasite"/>
        </authorList>
    </citation>
    <scope>IDENTIFICATION</scope>
</reference>
<accession>A0A915CDF1</accession>
<dbReference type="AlphaFoldDB" id="A0A915CDF1"/>
<dbReference type="WBParaSite" id="PgR133_g006_t05">
    <property type="protein sequence ID" value="PgR133_g006_t05"/>
    <property type="gene ID" value="PgR133_g006"/>
</dbReference>
<keyword evidence="1" id="KW-1185">Reference proteome</keyword>
<organism evidence="1 2">
    <name type="scientific">Parascaris univalens</name>
    <name type="common">Nematode worm</name>
    <dbReference type="NCBI Taxonomy" id="6257"/>
    <lineage>
        <taxon>Eukaryota</taxon>
        <taxon>Metazoa</taxon>
        <taxon>Ecdysozoa</taxon>
        <taxon>Nematoda</taxon>
        <taxon>Chromadorea</taxon>
        <taxon>Rhabditida</taxon>
        <taxon>Spirurina</taxon>
        <taxon>Ascaridomorpha</taxon>
        <taxon>Ascaridoidea</taxon>
        <taxon>Ascarididae</taxon>
        <taxon>Parascaris</taxon>
    </lineage>
</organism>
<proteinExistence type="predicted"/>
<evidence type="ECO:0000313" key="1">
    <source>
        <dbReference type="Proteomes" id="UP000887569"/>
    </source>
</evidence>